<dbReference type="AlphaFoldDB" id="A0A2J4ZZT3"/>
<dbReference type="RefSeq" id="WP_013023780.1">
    <property type="nucleotide sequence ID" value="NZ_JBBFQP010000004.1"/>
</dbReference>
<accession>A0A2J4ZZT3</accession>
<evidence type="ECO:0000313" key="1">
    <source>
        <dbReference type="EMBL" id="PLM68514.1"/>
    </source>
</evidence>
<dbReference type="Proteomes" id="UP000234661">
    <property type="component" value="Unassembled WGS sequence"/>
</dbReference>
<evidence type="ECO:0000313" key="2">
    <source>
        <dbReference type="Proteomes" id="UP000234661"/>
    </source>
</evidence>
<name>A0A2J4ZZT3_9ENTR</name>
<gene>
    <name evidence="1" type="ORF">CWM85_03050</name>
</gene>
<reference evidence="1 2" key="1">
    <citation type="submission" date="2017-11" db="EMBL/GenBank/DDBJ databases">
        <authorList>
            <person name="Han C.G."/>
        </authorList>
    </citation>
    <scope>NUCLEOTIDE SEQUENCE [LARGE SCALE GENOMIC DNA]</scope>
    <source>
        <strain evidence="1 2">A2</strain>
    </source>
</reference>
<dbReference type="EMBL" id="PIET01000029">
    <property type="protein sequence ID" value="PLM68514.1"/>
    <property type="molecule type" value="Genomic_DNA"/>
</dbReference>
<proteinExistence type="predicted"/>
<protein>
    <submittedName>
        <fullName evidence="1">Uncharacterized protein</fullName>
    </submittedName>
</protein>
<comment type="caution">
    <text evidence="1">The sequence shown here is derived from an EMBL/GenBank/DDBJ whole genome shotgun (WGS) entry which is preliminary data.</text>
</comment>
<sequence length="259" mass="29667">MLNLDCSSRSQALFSLSSGFGCSVMQLKKVLLSLDLEQIYETDHSIMIDSQQYLREYVCRELGSPGKFSTAYWFHGTRTSADNTFESGLLPLNQTESLVMDMLVNLAPDAVVKEKLQAWNFHAGVPDNLFRMRTRNEMHWGPYGHLVREVHLHARKLWQHNYLRLPELVEDVCNAYQKKYGQDLTEHYLKVLKPCIVCFRADIEYEKGALEAALSYAYTSVRDLPPDSGALFGIDRHGISVSLDEIVNIEFTNWHELDG</sequence>
<reference evidence="1 2" key="2">
    <citation type="submission" date="2018-01" db="EMBL/GenBank/DDBJ databases">
        <title>Genomic study of Klebsiella pneumoniae.</title>
        <authorList>
            <person name="Yang Y."/>
            <person name="Bicalho R."/>
        </authorList>
    </citation>
    <scope>NUCLEOTIDE SEQUENCE [LARGE SCALE GENOMIC DNA]</scope>
    <source>
        <strain evidence="1 2">A2</strain>
    </source>
</reference>
<organism evidence="1 2">
    <name type="scientific">Klebsiella michiganensis</name>
    <dbReference type="NCBI Taxonomy" id="1134687"/>
    <lineage>
        <taxon>Bacteria</taxon>
        <taxon>Pseudomonadati</taxon>
        <taxon>Pseudomonadota</taxon>
        <taxon>Gammaproteobacteria</taxon>
        <taxon>Enterobacterales</taxon>
        <taxon>Enterobacteriaceae</taxon>
        <taxon>Klebsiella/Raoultella group</taxon>
        <taxon>Klebsiella</taxon>
    </lineage>
</organism>